<gene>
    <name evidence="7" type="ORF">RTCCBAU85039_6926</name>
    <name evidence="8" type="ORF">SAMN05216228_11292</name>
</gene>
<dbReference type="InterPro" id="IPR037944">
    <property type="entry name" value="PRX5-like"/>
</dbReference>
<dbReference type="InterPro" id="IPR036249">
    <property type="entry name" value="Thioredoxin-like_sf"/>
</dbReference>
<dbReference type="GO" id="GO:0042744">
    <property type="term" value="P:hydrogen peroxide catabolic process"/>
    <property type="evidence" value="ECO:0007669"/>
    <property type="project" value="TreeGrafter"/>
</dbReference>
<dbReference type="STRING" id="501024.RTCCBAU85039_6926"/>
<dbReference type="EMBL" id="FOCV01000129">
    <property type="protein sequence ID" value="SEP37118.1"/>
    <property type="molecule type" value="Genomic_DNA"/>
</dbReference>
<dbReference type="RefSeq" id="WP_083540080.1">
    <property type="nucleotide sequence ID" value="NZ_FNXB01000157.1"/>
</dbReference>
<dbReference type="CDD" id="cd03013">
    <property type="entry name" value="PRX5_like"/>
    <property type="match status" value="1"/>
</dbReference>
<organism evidence="7 9">
    <name type="scientific">Rhizobium tibeticum</name>
    <dbReference type="NCBI Taxonomy" id="501024"/>
    <lineage>
        <taxon>Bacteria</taxon>
        <taxon>Pseudomonadati</taxon>
        <taxon>Pseudomonadota</taxon>
        <taxon>Alphaproteobacteria</taxon>
        <taxon>Hyphomicrobiales</taxon>
        <taxon>Rhizobiaceae</taxon>
        <taxon>Rhizobium/Agrobacterium group</taxon>
        <taxon>Rhizobium</taxon>
    </lineage>
</organism>
<dbReference type="Gene3D" id="3.40.30.10">
    <property type="entry name" value="Glutaredoxin"/>
    <property type="match status" value="1"/>
</dbReference>
<evidence type="ECO:0000313" key="8">
    <source>
        <dbReference type="EMBL" id="SEP37118.1"/>
    </source>
</evidence>
<accession>A0A1H8XCR5</accession>
<proteinExistence type="inferred from homology"/>
<reference evidence="8 10" key="2">
    <citation type="submission" date="2016-10" db="EMBL/GenBank/DDBJ databases">
        <authorList>
            <person name="Varghese N."/>
            <person name="Submissions S."/>
        </authorList>
    </citation>
    <scope>NUCLEOTIDE SEQUENCE [LARGE SCALE GENOMIC DNA]</scope>
    <source>
        <strain evidence="8 10">CGMCC 1.7071</strain>
    </source>
</reference>
<dbReference type="GO" id="GO:0008379">
    <property type="term" value="F:thioredoxin peroxidase activity"/>
    <property type="evidence" value="ECO:0007669"/>
    <property type="project" value="InterPro"/>
</dbReference>
<dbReference type="InterPro" id="IPR013740">
    <property type="entry name" value="Redoxin"/>
</dbReference>
<keyword evidence="10" id="KW-1185">Reference proteome</keyword>
<dbReference type="EC" id="1.11.1.27" evidence="4"/>
<dbReference type="Pfam" id="PF08534">
    <property type="entry name" value="Redoxin"/>
    <property type="match status" value="1"/>
</dbReference>
<comment type="function">
    <text evidence="4">Thiol-specific peroxidase that catalyzes the reduction of hydrogen peroxide and organic hydroperoxides to water and alcohols, respectively. Plays a role in cell protection against oxidative stress by detoxifying peroxides.</text>
</comment>
<evidence type="ECO:0000256" key="3">
    <source>
        <dbReference type="PIRSR" id="PIRSR637944-1"/>
    </source>
</evidence>
<dbReference type="AlphaFoldDB" id="A0A1H8XCR5"/>
<keyword evidence="4" id="KW-0049">Antioxidant</keyword>
<evidence type="ECO:0000256" key="4">
    <source>
        <dbReference type="RuleBase" id="RU366011"/>
    </source>
</evidence>
<keyword evidence="4" id="KW-0676">Redox-active center</keyword>
<name>A0A1H8XCR5_9HYPH</name>
<evidence type="ECO:0000259" key="6">
    <source>
        <dbReference type="PROSITE" id="PS51352"/>
    </source>
</evidence>
<feature type="active site" description="Cysteine sulfenic acid (-SOH) intermediate" evidence="3">
    <location>
        <position position="56"/>
    </location>
</feature>
<dbReference type="Proteomes" id="UP000198939">
    <property type="component" value="Unassembled WGS sequence"/>
</dbReference>
<dbReference type="GO" id="GO:0045454">
    <property type="term" value="P:cell redox homeostasis"/>
    <property type="evidence" value="ECO:0007669"/>
    <property type="project" value="TreeGrafter"/>
</dbReference>
<dbReference type="Proteomes" id="UP000183063">
    <property type="component" value="Unassembled WGS sequence"/>
</dbReference>
<protein>
    <recommendedName>
        <fullName evidence="4">Glutathione-dependent peroxiredoxin</fullName>
        <ecNumber evidence="4">1.11.1.27</ecNumber>
    </recommendedName>
</protein>
<reference evidence="7" key="3">
    <citation type="submission" date="2016-10" db="EMBL/GenBank/DDBJ databases">
        <authorList>
            <person name="de Groot N.N."/>
        </authorList>
    </citation>
    <scope>NUCLEOTIDE SEQUENCE [LARGE SCALE GENOMIC DNA]</scope>
    <source>
        <strain evidence="7">CCBAU85039</strain>
    </source>
</reference>
<dbReference type="PANTHER" id="PTHR10430:SF16">
    <property type="entry name" value="PEROXIREDOXIN-5, MITOCHONDRIAL"/>
    <property type="match status" value="1"/>
</dbReference>
<dbReference type="InterPro" id="IPR013766">
    <property type="entry name" value="Thioredoxin_domain"/>
</dbReference>
<evidence type="ECO:0000313" key="10">
    <source>
        <dbReference type="Proteomes" id="UP000198939"/>
    </source>
</evidence>
<comment type="catalytic activity">
    <reaction evidence="4">
        <text>a hydroperoxide + 2 glutathione = an alcohol + glutathione disulfide + H2O</text>
        <dbReference type="Rhea" id="RHEA:62632"/>
        <dbReference type="ChEBI" id="CHEBI:15377"/>
        <dbReference type="ChEBI" id="CHEBI:30879"/>
        <dbReference type="ChEBI" id="CHEBI:35924"/>
        <dbReference type="ChEBI" id="CHEBI:57925"/>
        <dbReference type="ChEBI" id="CHEBI:58297"/>
        <dbReference type="EC" id="1.11.1.27"/>
    </reaction>
</comment>
<keyword evidence="1 4" id="KW-0575">Peroxidase</keyword>
<evidence type="ECO:0000313" key="7">
    <source>
        <dbReference type="EMBL" id="SEI22820.1"/>
    </source>
</evidence>
<evidence type="ECO:0000256" key="2">
    <source>
        <dbReference type="ARBA" id="ARBA00023002"/>
    </source>
</evidence>
<sequence length="207" mass="23552">MTMKQRVPFVTFRTRVRDETVDGPNPYRWENKTTEDYFSGRRTILFSLPGAFTPTCSTYQLPDFDKLYEEFEKHEIESVYCLSVNDAFVMNAWGKASGLQNVKLIPDGSGEFTRKMEMLVAKDNLGFGLRSWRYAAVINDCFIEQWFVEEGLSDNRESDPYGVSSPQNILETLMSLETPPLTKGATSDRSVRADPKFRSATSSCSNS</sequence>
<evidence type="ECO:0000256" key="5">
    <source>
        <dbReference type="SAM" id="MobiDB-lite"/>
    </source>
</evidence>
<dbReference type="EMBL" id="FNXB01000157">
    <property type="protein sequence ID" value="SEI22820.1"/>
    <property type="molecule type" value="Genomic_DNA"/>
</dbReference>
<feature type="region of interest" description="Disordered" evidence="5">
    <location>
        <begin position="177"/>
        <end position="207"/>
    </location>
</feature>
<keyword evidence="2 4" id="KW-0560">Oxidoreductase</keyword>
<evidence type="ECO:0000256" key="1">
    <source>
        <dbReference type="ARBA" id="ARBA00022559"/>
    </source>
</evidence>
<dbReference type="OrthoDB" id="9800621at2"/>
<dbReference type="GO" id="GO:0034599">
    <property type="term" value="P:cellular response to oxidative stress"/>
    <property type="evidence" value="ECO:0007669"/>
    <property type="project" value="InterPro"/>
</dbReference>
<dbReference type="PANTHER" id="PTHR10430">
    <property type="entry name" value="PEROXIREDOXIN"/>
    <property type="match status" value="1"/>
</dbReference>
<dbReference type="PROSITE" id="PS51352">
    <property type="entry name" value="THIOREDOXIN_2"/>
    <property type="match status" value="1"/>
</dbReference>
<feature type="domain" description="Thioredoxin" evidence="6">
    <location>
        <begin position="1"/>
        <end position="157"/>
    </location>
</feature>
<comment type="similarity">
    <text evidence="4">Belongs to the peroxiredoxin family. Prx5 subfamily.</text>
</comment>
<dbReference type="SUPFAM" id="SSF52833">
    <property type="entry name" value="Thioredoxin-like"/>
    <property type="match status" value="1"/>
</dbReference>
<evidence type="ECO:0000313" key="9">
    <source>
        <dbReference type="Proteomes" id="UP000183063"/>
    </source>
</evidence>
<reference evidence="9" key="1">
    <citation type="submission" date="2016-10" db="EMBL/GenBank/DDBJ databases">
        <authorList>
            <person name="Wibberg D."/>
        </authorList>
    </citation>
    <scope>NUCLEOTIDE SEQUENCE [LARGE SCALE GENOMIC DNA]</scope>
</reference>
<dbReference type="GO" id="GO:0005737">
    <property type="term" value="C:cytoplasm"/>
    <property type="evidence" value="ECO:0007669"/>
    <property type="project" value="TreeGrafter"/>
</dbReference>